<dbReference type="PANTHER" id="PTHR40040:SF1">
    <property type="entry name" value="MEMBRANE PROTEIN"/>
    <property type="match status" value="1"/>
</dbReference>
<feature type="compositionally biased region" description="Polar residues" evidence="1">
    <location>
        <begin position="1"/>
        <end position="15"/>
    </location>
</feature>
<evidence type="ECO:0000313" key="4">
    <source>
        <dbReference type="Proteomes" id="UP000199668"/>
    </source>
</evidence>
<dbReference type="InterPro" id="IPR055338">
    <property type="entry name" value="YqfX-like"/>
</dbReference>
<feature type="compositionally biased region" description="Acidic residues" evidence="1">
    <location>
        <begin position="58"/>
        <end position="68"/>
    </location>
</feature>
<dbReference type="EMBL" id="FOTY01000003">
    <property type="protein sequence ID" value="SFL67022.1"/>
    <property type="molecule type" value="Genomic_DNA"/>
</dbReference>
<protein>
    <recommendedName>
        <fullName evidence="5">DUF4190 domain-containing protein</fullName>
    </recommendedName>
</protein>
<evidence type="ECO:0000313" key="3">
    <source>
        <dbReference type="EMBL" id="SFL67022.1"/>
    </source>
</evidence>
<accession>A0A1I4JKC8</accession>
<dbReference type="AlphaFoldDB" id="A0A1I4JKC8"/>
<keyword evidence="4" id="KW-1185">Reference proteome</keyword>
<feature type="compositionally biased region" description="Acidic residues" evidence="1">
    <location>
        <begin position="25"/>
        <end position="34"/>
    </location>
</feature>
<sequence length="139" mass="14823">MDEGRPNQQDTQTMAAQEREKGPDDVEIAEDDYTMETASEVASPGIGSRSNLSGTEREEQEQYETMEADITDNSIGKGLGVTALILSICSLFFLPVFTGGAGIILGIFAVRREAAALGWWAAGLGAFSIAVTVLFAPLF</sequence>
<dbReference type="RefSeq" id="WP_090925766.1">
    <property type="nucleotide sequence ID" value="NZ_FOTY01000003.1"/>
</dbReference>
<evidence type="ECO:0000256" key="1">
    <source>
        <dbReference type="SAM" id="MobiDB-lite"/>
    </source>
</evidence>
<keyword evidence="2" id="KW-0472">Membrane</keyword>
<dbReference type="Proteomes" id="UP000199668">
    <property type="component" value="Unassembled WGS sequence"/>
</dbReference>
<keyword evidence="2" id="KW-0812">Transmembrane</keyword>
<dbReference type="STRING" id="266892.SAMN04488054_103211"/>
<keyword evidence="2" id="KW-1133">Transmembrane helix</keyword>
<feature type="region of interest" description="Disordered" evidence="1">
    <location>
        <begin position="1"/>
        <end position="68"/>
    </location>
</feature>
<dbReference type="PANTHER" id="PTHR40040">
    <property type="entry name" value="SMALL HYDROPHOBIC PROTEIN-RELATED"/>
    <property type="match status" value="1"/>
</dbReference>
<feature type="transmembrane region" description="Helical" evidence="2">
    <location>
        <begin position="83"/>
        <end position="110"/>
    </location>
</feature>
<dbReference type="OrthoDB" id="2943217at2"/>
<reference evidence="3 4" key="1">
    <citation type="submission" date="2016-10" db="EMBL/GenBank/DDBJ databases">
        <authorList>
            <person name="de Groot N.N."/>
        </authorList>
    </citation>
    <scope>NUCLEOTIDE SEQUENCE [LARGE SCALE GENOMIC DNA]</scope>
    <source>
        <strain evidence="3 4">CGMCC 1.6134</strain>
    </source>
</reference>
<organism evidence="3 4">
    <name type="scientific">Salibacterium qingdaonense</name>
    <dbReference type="NCBI Taxonomy" id="266892"/>
    <lineage>
        <taxon>Bacteria</taxon>
        <taxon>Bacillati</taxon>
        <taxon>Bacillota</taxon>
        <taxon>Bacilli</taxon>
        <taxon>Bacillales</taxon>
        <taxon>Bacillaceae</taxon>
    </lineage>
</organism>
<feature type="transmembrane region" description="Helical" evidence="2">
    <location>
        <begin position="117"/>
        <end position="138"/>
    </location>
</feature>
<name>A0A1I4JKC8_9BACI</name>
<evidence type="ECO:0008006" key="5">
    <source>
        <dbReference type="Google" id="ProtNLM"/>
    </source>
</evidence>
<evidence type="ECO:0000256" key="2">
    <source>
        <dbReference type="SAM" id="Phobius"/>
    </source>
</evidence>
<proteinExistence type="predicted"/>
<gene>
    <name evidence="3" type="ORF">SAMN04488054_103211</name>
</gene>